<dbReference type="GO" id="GO:0019698">
    <property type="term" value="P:D-galacturonate catabolic process"/>
    <property type="evidence" value="ECO:0007669"/>
    <property type="project" value="TreeGrafter"/>
</dbReference>
<dbReference type="AlphaFoldDB" id="A0A9D9HDX4"/>
<sequence>MKVPAEFDDIRAFYDEETSSTVSEILQQPQIVPILRMLLGDDNAEYFIKNLPKMSTITDFQREVIVVLLTALEYKTCKSVNLYGCGNINPGSGHIFMSNHRDIVLDSAFLNEHLFFKGFDTTQIGIGNNLLIYPWIEKLVRVNKSFIVKRDGGIKEQLLISKQLSRYIRYVVCHNKESVWLAQREGRAKDSDDRTQHSVIKMLDMSSDCASFAESMNSLGILPVAINYEYDPCDYLKAKELQQKRDNPGFKKTPADDLLSMQTGILGMKGRVSFVIAPQLEFSADIDDMPRQDRFTYVAEAVDKAIHANYILYPNNYVAADLLMRENRFAGKYEAKDVQAFERYVSSRVAMVNLPGKDEAFLRDKILHMYANPAINQLRSQLI</sequence>
<comment type="caution">
    <text evidence="1">The sequence shown here is derived from an EMBL/GenBank/DDBJ whole genome shotgun (WGS) entry which is preliminary data.</text>
</comment>
<dbReference type="EMBL" id="JADIMR010000003">
    <property type="protein sequence ID" value="MBO8446162.1"/>
    <property type="molecule type" value="Genomic_DNA"/>
</dbReference>
<keyword evidence="1" id="KW-0808">Transferase</keyword>
<evidence type="ECO:0000313" key="2">
    <source>
        <dbReference type="Proteomes" id="UP000823637"/>
    </source>
</evidence>
<gene>
    <name evidence="1" type="ORF">IAC32_00225</name>
</gene>
<dbReference type="PANTHER" id="PTHR30068">
    <property type="entry name" value="URONATE ISOMERASE"/>
    <property type="match status" value="1"/>
</dbReference>
<accession>A0A9D9HDX4</accession>
<name>A0A9D9HDX4_9BACT</name>
<dbReference type="Proteomes" id="UP000823637">
    <property type="component" value="Unassembled WGS sequence"/>
</dbReference>
<evidence type="ECO:0000313" key="1">
    <source>
        <dbReference type="EMBL" id="MBO8446162.1"/>
    </source>
</evidence>
<organism evidence="1 2">
    <name type="scientific">Candidatus Enterocola intestinipullorum</name>
    <dbReference type="NCBI Taxonomy" id="2840783"/>
    <lineage>
        <taxon>Bacteria</taxon>
        <taxon>Pseudomonadati</taxon>
        <taxon>Bacteroidota</taxon>
        <taxon>Bacteroidia</taxon>
        <taxon>Bacteroidales</taxon>
        <taxon>Candidatus Enterocola</taxon>
    </lineage>
</organism>
<dbReference type="GO" id="GO:0042840">
    <property type="term" value="P:D-glucuronate catabolic process"/>
    <property type="evidence" value="ECO:0007669"/>
    <property type="project" value="TreeGrafter"/>
</dbReference>
<reference evidence="1" key="2">
    <citation type="journal article" date="2021" name="PeerJ">
        <title>Extensive microbial diversity within the chicken gut microbiome revealed by metagenomics and culture.</title>
        <authorList>
            <person name="Gilroy R."/>
            <person name="Ravi A."/>
            <person name="Getino M."/>
            <person name="Pursley I."/>
            <person name="Horton D.L."/>
            <person name="Alikhan N.F."/>
            <person name="Baker D."/>
            <person name="Gharbi K."/>
            <person name="Hall N."/>
            <person name="Watson M."/>
            <person name="Adriaenssens E.M."/>
            <person name="Foster-Nyarko E."/>
            <person name="Jarju S."/>
            <person name="Secka A."/>
            <person name="Antonio M."/>
            <person name="Oren A."/>
            <person name="Chaudhuri R.R."/>
            <person name="La Ragione R."/>
            <person name="Hildebrand F."/>
            <person name="Pallen M.J."/>
        </authorList>
    </citation>
    <scope>NUCLEOTIDE SEQUENCE</scope>
    <source>
        <strain evidence="1">D3-1215</strain>
    </source>
</reference>
<protein>
    <submittedName>
        <fullName evidence="1">Acyltransferase</fullName>
    </submittedName>
</protein>
<dbReference type="GO" id="GO:0016746">
    <property type="term" value="F:acyltransferase activity"/>
    <property type="evidence" value="ECO:0007669"/>
    <property type="project" value="UniProtKB-KW"/>
</dbReference>
<proteinExistence type="predicted"/>
<reference evidence="1" key="1">
    <citation type="submission" date="2020-10" db="EMBL/GenBank/DDBJ databases">
        <authorList>
            <person name="Gilroy R."/>
        </authorList>
    </citation>
    <scope>NUCLEOTIDE SEQUENCE</scope>
    <source>
        <strain evidence="1">D3-1215</strain>
    </source>
</reference>
<dbReference type="PANTHER" id="PTHR30068:SF3">
    <property type="entry name" value="PHOSPHOLIPID_GLYCEROL ACYLTRANSFERASE DOMAIN-CONTAINING PROTEIN"/>
    <property type="match status" value="1"/>
</dbReference>
<keyword evidence="1" id="KW-0012">Acyltransferase</keyword>